<evidence type="ECO:0000256" key="3">
    <source>
        <dbReference type="ARBA" id="ARBA00023136"/>
    </source>
</evidence>
<dbReference type="Proteomes" id="UP001597181">
    <property type="component" value="Unassembled WGS sequence"/>
</dbReference>
<comment type="caution">
    <text evidence="8">The sequence shown here is derived from an EMBL/GenBank/DDBJ whole genome shotgun (WGS) entry which is preliminary data.</text>
</comment>
<sequence>MILTRAHAARRAASLLGALLTMTLLLSGCHGSDASEPHSDTHPSDRNGAHAKRPARGERMVLPACDRANPSAEAEQAAFLASFGADRVTASYGESDRALLDEFSDEATRQALAAVRQERSCNWVVYLDSVYLYQFTAELTAAAIAQLAADLRAAEFTESNRGPATSFTRSVATGDMRGTIAISHTLVGNAWIVLIENTVAAYEQSALDAFLGANPRLADEFSMSCVDRGAEAAIAAAVTEISPVEQAAELAGPPANGGWDVAGAAARAESTFDACLPLSWAVLPAAAPGADGASTAHLLLFHFEDFIGTATPAPTADEPLVSRLSKHSITARAGGVSATPGGASPDASLPPTTFTWDTQARELTREAASTRD</sequence>
<accession>A0ABW3TLK5</accession>
<dbReference type="PROSITE" id="PS51257">
    <property type="entry name" value="PROKAR_LIPOPROTEIN"/>
    <property type="match status" value="1"/>
</dbReference>
<evidence type="ECO:0000256" key="2">
    <source>
        <dbReference type="ARBA" id="ARBA00022729"/>
    </source>
</evidence>
<proteinExistence type="predicted"/>
<keyword evidence="4" id="KW-0564">Palmitate</keyword>
<feature type="region of interest" description="Disordered" evidence="6">
    <location>
        <begin position="31"/>
        <end position="59"/>
    </location>
</feature>
<feature type="region of interest" description="Disordered" evidence="6">
    <location>
        <begin position="332"/>
        <end position="357"/>
    </location>
</feature>
<evidence type="ECO:0000256" key="1">
    <source>
        <dbReference type="ARBA" id="ARBA00022475"/>
    </source>
</evidence>
<dbReference type="EMBL" id="JBHTLY010000002">
    <property type="protein sequence ID" value="MFD1201565.1"/>
    <property type="molecule type" value="Genomic_DNA"/>
</dbReference>
<dbReference type="Pfam" id="PF14041">
    <property type="entry name" value="Lipoprotein_21"/>
    <property type="match status" value="1"/>
</dbReference>
<gene>
    <name evidence="8" type="ORF">ACFQ3U_06630</name>
</gene>
<name>A0ABW3TLK5_9MICO</name>
<protein>
    <submittedName>
        <fullName evidence="8">LppP/LprE family lipoprotein</fullName>
    </submittedName>
</protein>
<keyword evidence="5 8" id="KW-0449">Lipoprotein</keyword>
<keyword evidence="3" id="KW-0472">Membrane</keyword>
<evidence type="ECO:0000256" key="5">
    <source>
        <dbReference type="ARBA" id="ARBA00023288"/>
    </source>
</evidence>
<reference evidence="9" key="1">
    <citation type="journal article" date="2019" name="Int. J. Syst. Evol. Microbiol.">
        <title>The Global Catalogue of Microorganisms (GCM) 10K type strain sequencing project: providing services to taxonomists for standard genome sequencing and annotation.</title>
        <authorList>
            <consortium name="The Broad Institute Genomics Platform"/>
            <consortium name="The Broad Institute Genome Sequencing Center for Infectious Disease"/>
            <person name="Wu L."/>
            <person name="Ma J."/>
        </authorList>
    </citation>
    <scope>NUCLEOTIDE SEQUENCE [LARGE SCALE GENOMIC DNA]</scope>
    <source>
        <strain evidence="9">CCUG 50213</strain>
    </source>
</reference>
<keyword evidence="1" id="KW-1003">Cell membrane</keyword>
<dbReference type="RefSeq" id="WP_343957984.1">
    <property type="nucleotide sequence ID" value="NZ_BAAAKZ010000002.1"/>
</dbReference>
<evidence type="ECO:0000313" key="9">
    <source>
        <dbReference type="Proteomes" id="UP001597181"/>
    </source>
</evidence>
<feature type="signal peptide" evidence="7">
    <location>
        <begin position="1"/>
        <end position="34"/>
    </location>
</feature>
<dbReference type="InterPro" id="IPR025971">
    <property type="entry name" value="LppP/LprE"/>
</dbReference>
<evidence type="ECO:0000256" key="4">
    <source>
        <dbReference type="ARBA" id="ARBA00023139"/>
    </source>
</evidence>
<evidence type="ECO:0000313" key="8">
    <source>
        <dbReference type="EMBL" id="MFD1201565.1"/>
    </source>
</evidence>
<evidence type="ECO:0000256" key="6">
    <source>
        <dbReference type="SAM" id="MobiDB-lite"/>
    </source>
</evidence>
<keyword evidence="2 7" id="KW-0732">Signal</keyword>
<evidence type="ECO:0000256" key="7">
    <source>
        <dbReference type="SAM" id="SignalP"/>
    </source>
</evidence>
<feature type="chain" id="PRO_5045615244" evidence="7">
    <location>
        <begin position="35"/>
        <end position="372"/>
    </location>
</feature>
<organism evidence="8 9">
    <name type="scientific">Leucobacter albus</name>
    <dbReference type="NCBI Taxonomy" id="272210"/>
    <lineage>
        <taxon>Bacteria</taxon>
        <taxon>Bacillati</taxon>
        <taxon>Actinomycetota</taxon>
        <taxon>Actinomycetes</taxon>
        <taxon>Micrococcales</taxon>
        <taxon>Microbacteriaceae</taxon>
        <taxon>Leucobacter</taxon>
    </lineage>
</organism>
<keyword evidence="9" id="KW-1185">Reference proteome</keyword>
<feature type="compositionally biased region" description="Basic and acidic residues" evidence="6">
    <location>
        <begin position="33"/>
        <end position="48"/>
    </location>
</feature>